<dbReference type="Gene3D" id="3.30.450.20">
    <property type="entry name" value="PAS domain"/>
    <property type="match status" value="2"/>
</dbReference>
<dbReference type="PANTHER" id="PTHR24422">
    <property type="entry name" value="CHEMOTAXIS PROTEIN METHYLTRANSFERASE"/>
    <property type="match status" value="1"/>
</dbReference>
<dbReference type="AlphaFoldDB" id="A0A0N9DXS0"/>
<protein>
    <submittedName>
        <fullName evidence="6">Methyl-accepting chemotaxis protein</fullName>
    </submittedName>
</protein>
<dbReference type="PANTHER" id="PTHR24422:SF10">
    <property type="entry name" value="CHEMOTAXIS PROTEIN METHYLTRANSFERASE 2"/>
    <property type="match status" value="1"/>
</dbReference>
<feature type="domain" description="PAC" evidence="5">
    <location>
        <begin position="210"/>
        <end position="264"/>
    </location>
</feature>
<dbReference type="InterPro" id="IPR001610">
    <property type="entry name" value="PAC"/>
</dbReference>
<proteinExistence type="predicted"/>
<evidence type="ECO:0000256" key="1">
    <source>
        <dbReference type="ARBA" id="ARBA00023224"/>
    </source>
</evidence>
<dbReference type="EMBL" id="KT072770">
    <property type="protein sequence ID" value="ALF35042.1"/>
    <property type="molecule type" value="Genomic_DNA"/>
</dbReference>
<dbReference type="GO" id="GO:0016020">
    <property type="term" value="C:membrane"/>
    <property type="evidence" value="ECO:0007669"/>
    <property type="project" value="InterPro"/>
</dbReference>
<dbReference type="PROSITE" id="PS50112">
    <property type="entry name" value="PAS"/>
    <property type="match status" value="1"/>
</dbReference>
<name>A0A0N9DXS0_VIBAL</name>
<dbReference type="PROSITE" id="PS50111">
    <property type="entry name" value="CHEMOTAXIS_TRANSDUC_2"/>
    <property type="match status" value="1"/>
</dbReference>
<dbReference type="NCBIfam" id="TIGR00229">
    <property type="entry name" value="sensory_box"/>
    <property type="match status" value="2"/>
</dbReference>
<dbReference type="GO" id="GO:0007165">
    <property type="term" value="P:signal transduction"/>
    <property type="evidence" value="ECO:0007669"/>
    <property type="project" value="UniProtKB-KW"/>
</dbReference>
<dbReference type="Pfam" id="PF00015">
    <property type="entry name" value="MCPsignal"/>
    <property type="match status" value="1"/>
</dbReference>
<dbReference type="InterPro" id="IPR000700">
    <property type="entry name" value="PAS-assoc_C"/>
</dbReference>
<sequence>MFDFLKKTPTLIEPIKVSDEKLLFNAMLNATAMVIFNHSGEILEVSQKFADFMGYSKQELLGQHHRILFETAYTSRPEYTTFWRNLLEDKPQRDTFKYIKKNRETIFVGARYVPIKDAQGKVYRVVKLAFDVTAQHNESASQNAVFTALNRSQALIEFTPDGIITNANQNFLIAMDCKLEQIKGKHHKIFCDENFYRDNPNFWRNLANGNYQAGRFLRRSLSGRSVWLEATYNPILDGQGKVYKVIKFASDISERVNNAINTVNLAAQTSEKTSALTTTAMRELDNSVNTSVQIASQVENTAQVGQELNLKSKNIQEIVTTIRSIADQTNLLALNAAIEAARAGDSGRGFAVVADEVRKLAARSASATSDIAEVVKENAGLIDKIDTGLKEINVIAKKGHESIEHVEKAIESVNESISELVATVESLKT</sequence>
<evidence type="ECO:0000313" key="6">
    <source>
        <dbReference type="EMBL" id="ALF35042.1"/>
    </source>
</evidence>
<reference evidence="6" key="1">
    <citation type="journal article" date="2016" name="BMC Microbiol.">
        <title>Comparative genomic analysis of six new-found integrative conjugative elements (ICEs) in Vibrio alginolyticus.</title>
        <authorList>
            <person name="Luo P."/>
            <person name="He X."/>
            <person name="Wang Y."/>
            <person name="Liu Q."/>
            <person name="Hu C."/>
        </authorList>
    </citation>
    <scope>NUCLEOTIDE SEQUENCE</scope>
    <source>
        <strain evidence="6">HN396</strain>
    </source>
</reference>
<feature type="domain" description="Methyl-accepting transducer" evidence="3">
    <location>
        <begin position="250"/>
        <end position="429"/>
    </location>
</feature>
<dbReference type="SMART" id="SM00086">
    <property type="entry name" value="PAC"/>
    <property type="match status" value="2"/>
</dbReference>
<dbReference type="PROSITE" id="PS50113">
    <property type="entry name" value="PAC"/>
    <property type="match status" value="1"/>
</dbReference>
<dbReference type="InterPro" id="IPR000014">
    <property type="entry name" value="PAS"/>
</dbReference>
<evidence type="ECO:0000256" key="2">
    <source>
        <dbReference type="PROSITE-ProRule" id="PRU00284"/>
    </source>
</evidence>
<accession>A0A0N9DXS0</accession>
<gene>
    <name evidence="6" type="ORF">ICEValHN396_047</name>
</gene>
<dbReference type="GO" id="GO:0004888">
    <property type="term" value="F:transmembrane signaling receptor activity"/>
    <property type="evidence" value="ECO:0007669"/>
    <property type="project" value="InterPro"/>
</dbReference>
<evidence type="ECO:0000259" key="3">
    <source>
        <dbReference type="PROSITE" id="PS50111"/>
    </source>
</evidence>
<evidence type="ECO:0000259" key="4">
    <source>
        <dbReference type="PROSITE" id="PS50112"/>
    </source>
</evidence>
<dbReference type="Gene3D" id="1.10.287.950">
    <property type="entry name" value="Methyl-accepting chemotaxis protein"/>
    <property type="match status" value="1"/>
</dbReference>
<dbReference type="Pfam" id="PF13426">
    <property type="entry name" value="PAS_9"/>
    <property type="match status" value="1"/>
</dbReference>
<dbReference type="SMART" id="SM00091">
    <property type="entry name" value="PAS"/>
    <property type="match status" value="2"/>
</dbReference>
<feature type="domain" description="PAS" evidence="4">
    <location>
        <begin position="20"/>
        <end position="63"/>
    </location>
</feature>
<dbReference type="SMART" id="SM00283">
    <property type="entry name" value="MA"/>
    <property type="match status" value="1"/>
</dbReference>
<organism evidence="6">
    <name type="scientific">Vibrio alginolyticus</name>
    <dbReference type="NCBI Taxonomy" id="663"/>
    <lineage>
        <taxon>Bacteria</taxon>
        <taxon>Pseudomonadati</taxon>
        <taxon>Pseudomonadota</taxon>
        <taxon>Gammaproteobacteria</taxon>
        <taxon>Vibrionales</taxon>
        <taxon>Vibrionaceae</taxon>
        <taxon>Vibrio</taxon>
    </lineage>
</organism>
<dbReference type="InterPro" id="IPR050903">
    <property type="entry name" value="Bact_Chemotaxis_MeTrfase"/>
</dbReference>
<dbReference type="SUPFAM" id="SSF58104">
    <property type="entry name" value="Methyl-accepting chemotaxis protein (MCP) signaling domain"/>
    <property type="match status" value="1"/>
</dbReference>
<evidence type="ECO:0000259" key="5">
    <source>
        <dbReference type="PROSITE" id="PS50113"/>
    </source>
</evidence>
<dbReference type="InterPro" id="IPR013656">
    <property type="entry name" value="PAS_4"/>
</dbReference>
<keyword evidence="1 2" id="KW-0807">Transducer</keyword>
<dbReference type="GO" id="GO:0006935">
    <property type="term" value="P:chemotaxis"/>
    <property type="evidence" value="ECO:0007669"/>
    <property type="project" value="InterPro"/>
</dbReference>
<dbReference type="CDD" id="cd00130">
    <property type="entry name" value="PAS"/>
    <property type="match status" value="2"/>
</dbReference>
<dbReference type="InterPro" id="IPR004089">
    <property type="entry name" value="MCPsignal_dom"/>
</dbReference>
<dbReference type="Pfam" id="PF08448">
    <property type="entry name" value="PAS_4"/>
    <property type="match status" value="1"/>
</dbReference>
<dbReference type="InterPro" id="IPR004090">
    <property type="entry name" value="Chemotax_Me-accpt_rcpt"/>
</dbReference>
<dbReference type="PRINTS" id="PR00260">
    <property type="entry name" value="CHEMTRNSDUCR"/>
</dbReference>
<dbReference type="InterPro" id="IPR035965">
    <property type="entry name" value="PAS-like_dom_sf"/>
</dbReference>
<dbReference type="SUPFAM" id="SSF55785">
    <property type="entry name" value="PYP-like sensor domain (PAS domain)"/>
    <property type="match status" value="2"/>
</dbReference>